<evidence type="ECO:0000313" key="4">
    <source>
        <dbReference type="Proteomes" id="UP000075476"/>
    </source>
</evidence>
<feature type="transmembrane region" description="Helical" evidence="1">
    <location>
        <begin position="41"/>
        <end position="60"/>
    </location>
</feature>
<feature type="transmembrane region" description="Helical" evidence="1">
    <location>
        <begin position="9"/>
        <end position="29"/>
    </location>
</feature>
<reference evidence="3 4" key="1">
    <citation type="submission" date="2015-12" db="EMBL/GenBank/DDBJ databases">
        <title>Bacillus cereus Group isolate.</title>
        <authorList>
            <person name="Kovac J."/>
        </authorList>
    </citation>
    <scope>NUCLEOTIDE SEQUENCE [LARGE SCALE GENOMIC DNA]</scope>
    <source>
        <strain evidence="3 4">FSL K6-0073</strain>
    </source>
</reference>
<evidence type="ECO:0000259" key="2">
    <source>
        <dbReference type="Pfam" id="PF06713"/>
    </source>
</evidence>
<comment type="caution">
    <text evidence="3">The sequence shown here is derived from an EMBL/GenBank/DDBJ whole genome shotgun (WGS) entry which is preliminary data.</text>
</comment>
<keyword evidence="1" id="KW-0472">Membrane</keyword>
<protein>
    <recommendedName>
        <fullName evidence="2">Uncharacterized protein YyaB-like PH domain-containing protein</fullName>
    </recommendedName>
</protein>
<evidence type="ECO:0000313" key="3">
    <source>
        <dbReference type="EMBL" id="KXY51278.1"/>
    </source>
</evidence>
<dbReference type="Pfam" id="PF06713">
    <property type="entry name" value="bPH_4"/>
    <property type="match status" value="1"/>
</dbReference>
<dbReference type="AlphaFoldDB" id="A0A9X0MK88"/>
<evidence type="ECO:0000256" key="1">
    <source>
        <dbReference type="SAM" id="Phobius"/>
    </source>
</evidence>
<accession>A0A9X0MK88</accession>
<dbReference type="InterPro" id="IPR009589">
    <property type="entry name" value="PH_YyaB-like"/>
</dbReference>
<proteinExistence type="predicted"/>
<dbReference type="RefSeq" id="WP_061662614.1">
    <property type="nucleotide sequence ID" value="NZ_LOMO01000001.1"/>
</dbReference>
<sequence length="153" mass="17469">MLFKTKRGILLTSFMVFLTVSIGLSTIGIPLGDIMSQQQEFIGGSLAFLVMGFMFTYFLGKLFIDIKYVMEKDYLFVQGGIFRSYIAYEDIQKVTKATNIIMGYRIVGSSDAIEIFYKLAPFGSIKISPKEQEKFVKELKKRCPNMVVDMDFK</sequence>
<name>A0A9X0MK88_BACCE</name>
<feature type="domain" description="Uncharacterized protein YyaB-like PH" evidence="2">
    <location>
        <begin position="66"/>
        <end position="143"/>
    </location>
</feature>
<keyword evidence="1" id="KW-0812">Transmembrane</keyword>
<organism evidence="3 4">
    <name type="scientific">Bacillus cereus</name>
    <dbReference type="NCBI Taxonomy" id="1396"/>
    <lineage>
        <taxon>Bacteria</taxon>
        <taxon>Bacillati</taxon>
        <taxon>Bacillota</taxon>
        <taxon>Bacilli</taxon>
        <taxon>Bacillales</taxon>
        <taxon>Bacillaceae</taxon>
        <taxon>Bacillus</taxon>
        <taxon>Bacillus cereus group</taxon>
    </lineage>
</organism>
<dbReference type="Proteomes" id="UP000075476">
    <property type="component" value="Unassembled WGS sequence"/>
</dbReference>
<dbReference type="GO" id="GO:0030153">
    <property type="term" value="P:bacteriocin immunity"/>
    <property type="evidence" value="ECO:0007669"/>
    <property type="project" value="InterPro"/>
</dbReference>
<gene>
    <name evidence="3" type="ORF">AT268_32860</name>
</gene>
<dbReference type="EMBL" id="LOMO01000001">
    <property type="protein sequence ID" value="KXY51278.1"/>
    <property type="molecule type" value="Genomic_DNA"/>
</dbReference>
<keyword evidence="1" id="KW-1133">Transmembrane helix</keyword>